<accession>A0ABY1JUU6</accession>
<dbReference type="InterPro" id="IPR027417">
    <property type="entry name" value="P-loop_NTPase"/>
</dbReference>
<protein>
    <submittedName>
        <fullName evidence="1">Uncharacterized protein</fullName>
    </submittedName>
</protein>
<dbReference type="EMBL" id="FTNK01000004">
    <property type="protein sequence ID" value="SIQ80906.1"/>
    <property type="molecule type" value="Genomic_DNA"/>
</dbReference>
<dbReference type="Gene3D" id="3.40.50.300">
    <property type="entry name" value="P-loop containing nucleotide triphosphate hydrolases"/>
    <property type="match status" value="1"/>
</dbReference>
<keyword evidence="2" id="KW-1185">Reference proteome</keyword>
<proteinExistence type="predicted"/>
<dbReference type="Proteomes" id="UP000186666">
    <property type="component" value="Unassembled WGS sequence"/>
</dbReference>
<dbReference type="RefSeq" id="WP_068585616.1">
    <property type="nucleotide sequence ID" value="NZ_FTNK01000004.1"/>
</dbReference>
<reference evidence="1 2" key="1">
    <citation type="submission" date="2017-01" db="EMBL/GenBank/DDBJ databases">
        <authorList>
            <person name="Varghese N."/>
            <person name="Submissions S."/>
        </authorList>
    </citation>
    <scope>NUCLEOTIDE SEQUENCE [LARGE SCALE GENOMIC DNA]</scope>
    <source>
        <strain evidence="1 2">ATCC 23464</strain>
    </source>
</reference>
<sequence length="277" mass="31057">MGQIAFWSPVGGQAGITANMGAVATVISMEYMTTTLMSHTQWEKPTLESTFIRNKVISEGEINYSTAGIDALERLVRSNKLTPELVRDFTTPILANRLDLMTGTTKPDAELSESIPDVVNSIFYAAKQFYDVSLIDVGNGLDNSFTNAVLHNSDLIVVNLNQNQSVLEQFFNECESNEMIKDKEFVIVLGQYDRNSNCNLGHIKRTFKCNKPMYTIPHNTGYMDAINDRLVVEFFLKNKNIRPVNVNYHFMEDVRKCAKGILVASGIDTKTYSERGA</sequence>
<evidence type="ECO:0000313" key="2">
    <source>
        <dbReference type="Proteomes" id="UP000186666"/>
    </source>
</evidence>
<organism evidence="1 2">
    <name type="scientific">Paenibacillus macquariensis</name>
    <dbReference type="NCBI Taxonomy" id="948756"/>
    <lineage>
        <taxon>Bacteria</taxon>
        <taxon>Bacillati</taxon>
        <taxon>Bacillota</taxon>
        <taxon>Bacilli</taxon>
        <taxon>Bacillales</taxon>
        <taxon>Paenibacillaceae</taxon>
        <taxon>Paenibacillus</taxon>
    </lineage>
</organism>
<name>A0ABY1JUU6_9BACL</name>
<gene>
    <name evidence="1" type="ORF">SAMN05421578_104150</name>
</gene>
<comment type="caution">
    <text evidence="1">The sequence shown here is derived from an EMBL/GenBank/DDBJ whole genome shotgun (WGS) entry which is preliminary data.</text>
</comment>
<evidence type="ECO:0000313" key="1">
    <source>
        <dbReference type="EMBL" id="SIQ80906.1"/>
    </source>
</evidence>